<accession>A0ABM3NCD8</accession>
<feature type="compositionally biased region" description="Basic residues" evidence="1">
    <location>
        <begin position="166"/>
        <end position="176"/>
    </location>
</feature>
<sequence length="259" mass="27596">MTATITLKMTLFPALSPTMSRMQPLLSDAPGHSHPMTPSLETSSHSYHVSITNNSGKSSTNYPNTCTATVLSCHTPGQSFPPWPYALRAMLSLWIHSHTKYLYCHKCLTHTATSTSHSHTNSSVLSCTQAGRRRAVAPAAPPQLGTLLLNTSITSCLSRSLSLSLSRRHGHTRARTRAPGPRGGSPTRAAEGGGPARGRWRCGLCPGQGGGRPEGDVERPRGAARGRARRRRAVARPAHSLQPPRSRTPALAAPPQAGS</sequence>
<feature type="compositionally biased region" description="Basic residues" evidence="1">
    <location>
        <begin position="222"/>
        <end position="234"/>
    </location>
</feature>
<reference evidence="3" key="1">
    <citation type="submission" date="2025-08" db="UniProtKB">
        <authorList>
            <consortium name="RefSeq"/>
        </authorList>
    </citation>
    <scope>IDENTIFICATION</scope>
    <source>
        <tissue evidence="3">Blood</tissue>
    </source>
</reference>
<evidence type="ECO:0000313" key="3">
    <source>
        <dbReference type="RefSeq" id="XP_053057088.1"/>
    </source>
</evidence>
<dbReference type="GeneID" id="106967845"/>
<gene>
    <name evidence="3" type="primary">CGREF1</name>
</gene>
<keyword evidence="2" id="KW-1185">Reference proteome</keyword>
<feature type="compositionally biased region" description="Low complexity" evidence="1">
    <location>
        <begin position="177"/>
        <end position="190"/>
    </location>
</feature>
<evidence type="ECO:0000313" key="2">
    <source>
        <dbReference type="Proteomes" id="UP001652583"/>
    </source>
</evidence>
<evidence type="ECO:0000256" key="1">
    <source>
        <dbReference type="SAM" id="MobiDB-lite"/>
    </source>
</evidence>
<protein>
    <submittedName>
        <fullName evidence="3">Cell growth regulator with EF hand domain protein 1 isoform X2</fullName>
    </submittedName>
</protein>
<organism evidence="2 3">
    <name type="scientific">Acinonyx jubatus</name>
    <name type="common">Cheetah</name>
    <dbReference type="NCBI Taxonomy" id="32536"/>
    <lineage>
        <taxon>Eukaryota</taxon>
        <taxon>Metazoa</taxon>
        <taxon>Chordata</taxon>
        <taxon>Craniata</taxon>
        <taxon>Vertebrata</taxon>
        <taxon>Euteleostomi</taxon>
        <taxon>Mammalia</taxon>
        <taxon>Eutheria</taxon>
        <taxon>Laurasiatheria</taxon>
        <taxon>Carnivora</taxon>
        <taxon>Feliformia</taxon>
        <taxon>Felidae</taxon>
        <taxon>Felinae</taxon>
        <taxon>Acinonyx</taxon>
    </lineage>
</organism>
<name>A0ABM3NCD8_ACIJB</name>
<dbReference type="Proteomes" id="UP001652583">
    <property type="component" value="Chromosome A3"/>
</dbReference>
<proteinExistence type="predicted"/>
<dbReference type="RefSeq" id="XP_053057088.1">
    <property type="nucleotide sequence ID" value="XM_053201113.1"/>
</dbReference>
<feature type="region of interest" description="Disordered" evidence="1">
    <location>
        <begin position="164"/>
        <end position="259"/>
    </location>
</feature>